<keyword evidence="13" id="KW-0964">Secreted</keyword>
<comment type="function">
    <text evidence="13">Secreted metalloproteinase that allows assimilation of proteinaceous substrates. Shows high activities on basic nuclear substrates such as histone and protamine.</text>
</comment>
<comment type="catalytic activity">
    <reaction evidence="1 13">
        <text>Preferential cleavage of bonds with hydrophobic residues in P1'. Also 3-Asn-|-Gln-4 and 8-Gly-|-Ser-9 bonds in insulin B chain.</text>
        <dbReference type="EC" id="3.4.24.39"/>
    </reaction>
</comment>
<proteinExistence type="inferred from homology"/>
<gene>
    <name evidence="14" type="ORF">SLS62_009599</name>
</gene>
<keyword evidence="15" id="KW-1185">Reference proteome</keyword>
<evidence type="ECO:0000256" key="4">
    <source>
        <dbReference type="ARBA" id="ARBA00022685"/>
    </source>
</evidence>
<dbReference type="GO" id="GO:0006508">
    <property type="term" value="P:proteolysis"/>
    <property type="evidence" value="ECO:0007669"/>
    <property type="project" value="UniProtKB-KW"/>
</dbReference>
<dbReference type="Gene3D" id="2.60.40.2970">
    <property type="match status" value="1"/>
</dbReference>
<feature type="active site" evidence="11">
    <location>
        <position position="318"/>
    </location>
</feature>
<feature type="binding site" evidence="12">
    <location>
        <position position="321"/>
    </location>
    <ligand>
        <name>Zn(2+)</name>
        <dbReference type="ChEBI" id="CHEBI:29105"/>
        <note>catalytic</note>
    </ligand>
</feature>
<keyword evidence="5 12" id="KW-0479">Metal-binding</keyword>
<dbReference type="CDD" id="cd11008">
    <property type="entry name" value="M35_deuterolysin_like"/>
    <property type="match status" value="1"/>
</dbReference>
<dbReference type="Gene3D" id="3.40.390.10">
    <property type="entry name" value="Collagenase (Catalytic Domain)"/>
    <property type="match status" value="1"/>
</dbReference>
<dbReference type="PANTHER" id="PTHR37016:SF3">
    <property type="entry name" value="NEUTRAL PROTEASE 2-RELATED"/>
    <property type="match status" value="1"/>
</dbReference>
<feature type="binding site" evidence="12">
    <location>
        <position position="317"/>
    </location>
    <ligand>
        <name>Zn(2+)</name>
        <dbReference type="ChEBI" id="CHEBI:29105"/>
        <note>catalytic</note>
    </ligand>
</feature>
<feature type="chain" id="PRO_5042673647" description="Neutral protease 2" evidence="13">
    <location>
        <begin position="22"/>
        <end position="364"/>
    </location>
</feature>
<evidence type="ECO:0000256" key="13">
    <source>
        <dbReference type="RuleBase" id="RU361126"/>
    </source>
</evidence>
<organism evidence="14 15">
    <name type="scientific">Diatrype stigma</name>
    <dbReference type="NCBI Taxonomy" id="117547"/>
    <lineage>
        <taxon>Eukaryota</taxon>
        <taxon>Fungi</taxon>
        <taxon>Dikarya</taxon>
        <taxon>Ascomycota</taxon>
        <taxon>Pezizomycotina</taxon>
        <taxon>Sordariomycetes</taxon>
        <taxon>Xylariomycetidae</taxon>
        <taxon>Xylariales</taxon>
        <taxon>Diatrypaceae</taxon>
        <taxon>Diatrype</taxon>
    </lineage>
</organism>
<evidence type="ECO:0000256" key="8">
    <source>
        <dbReference type="ARBA" id="ARBA00022833"/>
    </source>
</evidence>
<dbReference type="InterPro" id="IPR024079">
    <property type="entry name" value="MetalloPept_cat_dom_sf"/>
</dbReference>
<dbReference type="InterPro" id="IPR001384">
    <property type="entry name" value="Peptidase_M35"/>
</dbReference>
<feature type="binding site" evidence="12">
    <location>
        <position position="332"/>
    </location>
    <ligand>
        <name>Zn(2+)</name>
        <dbReference type="ChEBI" id="CHEBI:29105"/>
        <note>catalytic</note>
    </ligand>
</feature>
<dbReference type="PANTHER" id="PTHR37016">
    <property type="match status" value="1"/>
</dbReference>
<evidence type="ECO:0000313" key="15">
    <source>
        <dbReference type="Proteomes" id="UP001320420"/>
    </source>
</evidence>
<reference evidence="14 15" key="1">
    <citation type="submission" date="2024-02" db="EMBL/GenBank/DDBJ databases">
        <title>De novo assembly and annotation of 12 fungi associated with fruit tree decline syndrome in Ontario, Canada.</title>
        <authorList>
            <person name="Sulman M."/>
            <person name="Ellouze W."/>
            <person name="Ilyukhin E."/>
        </authorList>
    </citation>
    <scope>NUCLEOTIDE SEQUENCE [LARGE SCALE GENOMIC DNA]</scope>
    <source>
        <strain evidence="14 15">M11/M66-122</strain>
    </source>
</reference>
<keyword evidence="9 13" id="KW-0482">Metalloprotease</keyword>
<dbReference type="Pfam" id="PF02102">
    <property type="entry name" value="Peptidase_M35"/>
    <property type="match status" value="1"/>
</dbReference>
<accession>A0AAN9YKC7</accession>
<protein>
    <recommendedName>
        <fullName evidence="13">Neutral protease 2</fullName>
        <ecNumber evidence="13">3.4.24.39</ecNumber>
    </recommendedName>
    <alternativeName>
        <fullName evidence="13">Deuterolysin</fullName>
    </alternativeName>
</protein>
<evidence type="ECO:0000313" key="14">
    <source>
        <dbReference type="EMBL" id="KAK7746074.1"/>
    </source>
</evidence>
<dbReference type="Proteomes" id="UP001320420">
    <property type="component" value="Unassembled WGS sequence"/>
</dbReference>
<comment type="subcellular location">
    <subcellularLocation>
        <location evidence="13">Secreted</location>
    </subcellularLocation>
</comment>
<comment type="caution">
    <text evidence="14">The sequence shown here is derived from an EMBL/GenBank/DDBJ whole genome shotgun (WGS) entry which is preliminary data.</text>
</comment>
<evidence type="ECO:0000256" key="1">
    <source>
        <dbReference type="ARBA" id="ARBA00001187"/>
    </source>
</evidence>
<dbReference type="GO" id="GO:0004222">
    <property type="term" value="F:metalloendopeptidase activity"/>
    <property type="evidence" value="ECO:0007669"/>
    <property type="project" value="InterPro"/>
</dbReference>
<dbReference type="SUPFAM" id="SSF55486">
    <property type="entry name" value="Metalloproteases ('zincins'), catalytic domain"/>
    <property type="match status" value="1"/>
</dbReference>
<keyword evidence="4 13" id="KW-0165">Cleavage on pair of basic residues</keyword>
<evidence type="ECO:0000256" key="9">
    <source>
        <dbReference type="ARBA" id="ARBA00023049"/>
    </source>
</evidence>
<keyword evidence="7 13" id="KW-0378">Hydrolase</keyword>
<feature type="signal peptide" evidence="13">
    <location>
        <begin position="1"/>
        <end position="21"/>
    </location>
</feature>
<keyword evidence="6 13" id="KW-0732">Signal</keyword>
<sequence length="364" mass="39116">MFPSRVLLVLASIALNGRALGHGLRHDKRSSPLELELAVPASGDISELVARITNAGAADLNLLKVGTLLDDKLPVQKLTVLNEAGDEIQAKAIIPNIQHDALQSKHFQLLKASDTIEIKIDGGMVHGFEKSGTYSFAVEGLIPVAIAPSTTLSGPAVTVRSNSVSMHVGVRAASFVGKVLDDRTNMNVAGCSANKTREAASTTAIANCQVLASAAADDAADPTSDRFVEYFKTNSSETRKTVEDRLRAVAKECSTTDSGVSTYRCDDYYNLCDVDGPLNAYTLWDMDTIVMCPLFYDTLPPLPPGCHRQCQATTTIHETTHCESVYSPHTNDWAYGYDNITALDAEKSLANADNYSLYANGEPT</sequence>
<name>A0AAN9YKC7_9PEZI</name>
<keyword evidence="10" id="KW-0865">Zymogen</keyword>
<dbReference type="InterPro" id="IPR050414">
    <property type="entry name" value="Fungal_M35_metalloproteases"/>
</dbReference>
<keyword evidence="8 12" id="KW-0862">Zinc</keyword>
<keyword evidence="3 13" id="KW-0645">Protease</keyword>
<dbReference type="AlphaFoldDB" id="A0AAN9YKC7"/>
<evidence type="ECO:0000256" key="5">
    <source>
        <dbReference type="ARBA" id="ARBA00022723"/>
    </source>
</evidence>
<dbReference type="GO" id="GO:0005576">
    <property type="term" value="C:extracellular region"/>
    <property type="evidence" value="ECO:0007669"/>
    <property type="project" value="UniProtKB-SubCell"/>
</dbReference>
<dbReference type="EMBL" id="JAKJXP020000103">
    <property type="protein sequence ID" value="KAK7746074.1"/>
    <property type="molecule type" value="Genomic_DNA"/>
</dbReference>
<evidence type="ECO:0000256" key="12">
    <source>
        <dbReference type="PIRSR" id="PIRSR601384-2"/>
    </source>
</evidence>
<dbReference type="EC" id="3.4.24.39" evidence="13"/>
<comment type="similarity">
    <text evidence="2 13">Belongs to the peptidase M35 family.</text>
</comment>
<evidence type="ECO:0000256" key="6">
    <source>
        <dbReference type="ARBA" id="ARBA00022729"/>
    </source>
</evidence>
<dbReference type="PRINTS" id="PR00768">
    <property type="entry name" value="DEUTEROLYSIN"/>
</dbReference>
<comment type="cofactor">
    <cofactor evidence="12 13">
        <name>Zn(2+)</name>
        <dbReference type="ChEBI" id="CHEBI:29105"/>
    </cofactor>
    <text evidence="12 13">Binds 1 zinc ion per subunit.</text>
</comment>
<evidence type="ECO:0000256" key="10">
    <source>
        <dbReference type="ARBA" id="ARBA00023145"/>
    </source>
</evidence>
<evidence type="ECO:0000256" key="11">
    <source>
        <dbReference type="PIRSR" id="PIRSR601384-1"/>
    </source>
</evidence>
<evidence type="ECO:0000256" key="3">
    <source>
        <dbReference type="ARBA" id="ARBA00022670"/>
    </source>
</evidence>
<evidence type="ECO:0000256" key="2">
    <source>
        <dbReference type="ARBA" id="ARBA00010279"/>
    </source>
</evidence>
<dbReference type="GO" id="GO:0046872">
    <property type="term" value="F:metal ion binding"/>
    <property type="evidence" value="ECO:0007669"/>
    <property type="project" value="UniProtKB-KW"/>
</dbReference>
<evidence type="ECO:0000256" key="7">
    <source>
        <dbReference type="ARBA" id="ARBA00022801"/>
    </source>
</evidence>